<comment type="caution">
    <text evidence="9">The sequence shown here is derived from an EMBL/GenBank/DDBJ whole genome shotgun (WGS) entry which is preliminary data.</text>
</comment>
<evidence type="ECO:0000256" key="3">
    <source>
        <dbReference type="ARBA" id="ARBA00022989"/>
    </source>
</evidence>
<name>A0ABD3GRY4_9MARC</name>
<dbReference type="Proteomes" id="UP001633002">
    <property type="component" value="Unassembled WGS sequence"/>
</dbReference>
<keyword evidence="3 7" id="KW-1133">Transmembrane helix</keyword>
<evidence type="ECO:0000256" key="1">
    <source>
        <dbReference type="ARBA" id="ARBA00004167"/>
    </source>
</evidence>
<feature type="compositionally biased region" description="Polar residues" evidence="6">
    <location>
        <begin position="772"/>
        <end position="786"/>
    </location>
</feature>
<dbReference type="PANTHER" id="PTHR31448">
    <property type="entry name" value="MYOSIN-BINDING PROTEIN 2"/>
    <property type="match status" value="1"/>
</dbReference>
<dbReference type="Pfam" id="PF04576">
    <property type="entry name" value="Zein-binding"/>
    <property type="match status" value="1"/>
</dbReference>
<evidence type="ECO:0000313" key="9">
    <source>
        <dbReference type="EMBL" id="KAL3680932.1"/>
    </source>
</evidence>
<feature type="compositionally biased region" description="Polar residues" evidence="6">
    <location>
        <begin position="752"/>
        <end position="764"/>
    </location>
</feature>
<feature type="compositionally biased region" description="Basic and acidic residues" evidence="6">
    <location>
        <begin position="839"/>
        <end position="851"/>
    </location>
</feature>
<feature type="region of interest" description="Disordered" evidence="6">
    <location>
        <begin position="543"/>
        <end position="723"/>
    </location>
</feature>
<feature type="coiled-coil region" evidence="5">
    <location>
        <begin position="381"/>
        <end position="440"/>
    </location>
</feature>
<evidence type="ECO:0000313" key="10">
    <source>
        <dbReference type="Proteomes" id="UP001633002"/>
    </source>
</evidence>
<feature type="coiled-coil region" evidence="5">
    <location>
        <begin position="1000"/>
        <end position="1034"/>
    </location>
</feature>
<protein>
    <recommendedName>
        <fullName evidence="8">GTD-binding domain-containing protein</fullName>
    </recommendedName>
</protein>
<keyword evidence="5" id="KW-0175">Coiled coil</keyword>
<evidence type="ECO:0000256" key="2">
    <source>
        <dbReference type="ARBA" id="ARBA00022692"/>
    </source>
</evidence>
<feature type="compositionally biased region" description="Basic and acidic residues" evidence="6">
    <location>
        <begin position="589"/>
        <end position="602"/>
    </location>
</feature>
<dbReference type="InterPro" id="IPR007656">
    <property type="entry name" value="GTD-bd"/>
</dbReference>
<dbReference type="PROSITE" id="PS51775">
    <property type="entry name" value="GTD_BINDING"/>
    <property type="match status" value="1"/>
</dbReference>
<feature type="compositionally biased region" description="Basic and acidic residues" evidence="6">
    <location>
        <begin position="933"/>
        <end position="942"/>
    </location>
</feature>
<evidence type="ECO:0000256" key="6">
    <source>
        <dbReference type="SAM" id="MobiDB-lite"/>
    </source>
</evidence>
<sequence length="1171" mass="129176">MAWTYAENHVPSDRWKVSSLIWAFVELILGYIVLLCATLSIAVTKVIKSLGMSLSWPTGEVDKGGEAMASPKHFGLASNSQSKPRELTASTLGRQLSTDGNVSFICGECTQHLSDCSCSSGDQAGNPPRCYVVKASSLGRRQLLDFPSSSSIGYQSCSSSLLQEEDVDFQRLDSFSSDIIDELSGDEHTNNSFVGASWRYRNLDAAMSGRLPPSLFGRPLKRKFAKVFPGDGSPRSHAQWIVDSSTRIAKKSPVVGMRGQYKEGEIVEDDQDAQPLSLTRKQVVVANAGNAEFVRKASRELSSGKSSDGSFAYVRRMSVNSGRGEGVSFDTQFGKASGGDLPPKWNGSSSYEVSHSLDVMEKESSVANEDDDDDFLDFWGAEELREALRAERNALAALYCELEEERNASTIAANEAMAMITRLQEEKAAAQMECRQYQRMAEEKQLYDQEAIALLQDILVRRDQEVFNLEEEAKLYRQQLLELSTDELDQADEDPSEDPQKNSDFLLIERETLLLEADEEWRSKKDSREERLLAEIREWVTSANQKAAQVPAKEEAEGAEISEPSRISGNVSGGDPGRKNLLGSFSSAVEHEEHEETRRNDGDSTEAGPESEAVSEDTEARNQTPAADYESFHTMMDSLRNEPELRDETSLETLDKIEEKFEKQSGTGTVKNEDDLRRIWKKTLRSLDTPASRSPDKQEEKGHAEDTDDSGLKSGIVQDAEANRAMEQKRISVLEYVSKFEKQLHKGGAKKPTQQLGRGTSSDSSKVEKSALLTSESGLDDQSASNGALAESGSEKIKSRSSQSSRLPSSRFSRPASDSDRLQVKGELSPSVRSATESLEDRSERPLHHAEEDEVSEGSRVYDVYEVRGDTMETSTQNRSGSAQSGEARTSSKLVPGESLYSPDHDSDVYLEFLGDDGDRLGKPEPPLGYHSPKADGSRRPFSESGAGRYARSLVEEETSLQDFEWLATSVSGRAARSGANKDELGSTLVSPSVQGGHMMDQLTVRLKALEADRQAMQETISSLKAENDEKQLLLEIAHQLREFRGMEQKATNSVESQELPLVSAIKGILPFSRLGCSLQAYLNKLARVFIRSLDLGVCHGDQHAGLCRLLQISPQRPRRKGVQAEEIICNGPQDAPLHQAAKHSSLLVTPETWPMDVRDRSGTALSGWDY</sequence>
<dbReference type="GO" id="GO:0080115">
    <property type="term" value="F:myosin XI tail binding"/>
    <property type="evidence" value="ECO:0007669"/>
    <property type="project" value="UniProtKB-ARBA"/>
</dbReference>
<feature type="domain" description="GTD-binding" evidence="8">
    <location>
        <begin position="379"/>
        <end position="477"/>
    </location>
</feature>
<dbReference type="EMBL" id="JBJQOH010000007">
    <property type="protein sequence ID" value="KAL3680932.1"/>
    <property type="molecule type" value="Genomic_DNA"/>
</dbReference>
<accession>A0ABD3GRY4</accession>
<feature type="transmembrane region" description="Helical" evidence="7">
    <location>
        <begin position="20"/>
        <end position="43"/>
    </location>
</feature>
<dbReference type="PANTHER" id="PTHR31448:SF3">
    <property type="entry name" value="MYOSIN-BINDING PROTEIN 2"/>
    <property type="match status" value="1"/>
</dbReference>
<evidence type="ECO:0000259" key="8">
    <source>
        <dbReference type="PROSITE" id="PS51775"/>
    </source>
</evidence>
<feature type="compositionally biased region" description="Polar residues" evidence="6">
    <location>
        <begin position="872"/>
        <end position="893"/>
    </location>
</feature>
<feature type="region of interest" description="Disordered" evidence="6">
    <location>
        <begin position="742"/>
        <end position="945"/>
    </location>
</feature>
<keyword evidence="10" id="KW-1185">Reference proteome</keyword>
<dbReference type="GO" id="GO:0016020">
    <property type="term" value="C:membrane"/>
    <property type="evidence" value="ECO:0007669"/>
    <property type="project" value="UniProtKB-SubCell"/>
</dbReference>
<feature type="compositionally biased region" description="Basic and acidic residues" evidence="6">
    <location>
        <begin position="694"/>
        <end position="705"/>
    </location>
</feature>
<comment type="subcellular location">
    <subcellularLocation>
        <location evidence="1">Membrane</location>
        <topology evidence="1">Single-pass membrane protein</topology>
    </subcellularLocation>
</comment>
<proteinExistence type="predicted"/>
<reference evidence="9 10" key="1">
    <citation type="submission" date="2024-09" db="EMBL/GenBank/DDBJ databases">
        <title>Chromosome-scale assembly of Riccia sorocarpa.</title>
        <authorList>
            <person name="Paukszto L."/>
        </authorList>
    </citation>
    <scope>NUCLEOTIDE SEQUENCE [LARGE SCALE GENOMIC DNA]</scope>
    <source>
        <strain evidence="9">LP-2024</strain>
        <tissue evidence="9">Aerial parts of the thallus</tissue>
    </source>
</reference>
<evidence type="ECO:0000256" key="4">
    <source>
        <dbReference type="ARBA" id="ARBA00023136"/>
    </source>
</evidence>
<keyword evidence="4 7" id="KW-0472">Membrane</keyword>
<feature type="compositionally biased region" description="Low complexity" evidence="6">
    <location>
        <begin position="800"/>
        <end position="816"/>
    </location>
</feature>
<evidence type="ECO:0000256" key="5">
    <source>
        <dbReference type="SAM" id="Coils"/>
    </source>
</evidence>
<evidence type="ECO:0000256" key="7">
    <source>
        <dbReference type="SAM" id="Phobius"/>
    </source>
</evidence>
<dbReference type="AlphaFoldDB" id="A0ABD3GRY4"/>
<keyword evidence="2 7" id="KW-0812">Transmembrane</keyword>
<gene>
    <name evidence="9" type="ORF">R1sor_023888</name>
</gene>
<organism evidence="9 10">
    <name type="scientific">Riccia sorocarpa</name>
    <dbReference type="NCBI Taxonomy" id="122646"/>
    <lineage>
        <taxon>Eukaryota</taxon>
        <taxon>Viridiplantae</taxon>
        <taxon>Streptophyta</taxon>
        <taxon>Embryophyta</taxon>
        <taxon>Marchantiophyta</taxon>
        <taxon>Marchantiopsida</taxon>
        <taxon>Marchantiidae</taxon>
        <taxon>Marchantiales</taxon>
        <taxon>Ricciaceae</taxon>
        <taxon>Riccia</taxon>
    </lineage>
</organism>
<dbReference type="InterPro" id="IPR039306">
    <property type="entry name" value="MYOB"/>
</dbReference>
<feature type="compositionally biased region" description="Basic and acidic residues" evidence="6">
    <location>
        <begin position="639"/>
        <end position="663"/>
    </location>
</feature>